<evidence type="ECO:0000313" key="5">
    <source>
        <dbReference type="Proteomes" id="UP000320813"/>
    </source>
</evidence>
<dbReference type="Proteomes" id="UP000320813">
    <property type="component" value="Unassembled WGS sequence"/>
</dbReference>
<keyword evidence="2" id="KW-0812">Transmembrane</keyword>
<feature type="region of interest" description="Disordered" evidence="1">
    <location>
        <begin position="329"/>
        <end position="365"/>
    </location>
</feature>
<dbReference type="AlphaFoldDB" id="A0A519BAL6"/>
<feature type="transmembrane region" description="Helical" evidence="2">
    <location>
        <begin position="70"/>
        <end position="89"/>
    </location>
</feature>
<keyword evidence="2" id="KW-1133">Transmembrane helix</keyword>
<keyword evidence="3" id="KW-0732">Signal</keyword>
<evidence type="ECO:0000313" key="4">
    <source>
        <dbReference type="EMBL" id="RZD14330.1"/>
    </source>
</evidence>
<protein>
    <recommendedName>
        <fullName evidence="6">Type IV secretion system protein</fullName>
    </recommendedName>
</protein>
<gene>
    <name evidence="4" type="ORF">EVJ47_06590</name>
</gene>
<evidence type="ECO:0000256" key="2">
    <source>
        <dbReference type="SAM" id="Phobius"/>
    </source>
</evidence>
<feature type="transmembrane region" description="Helical" evidence="2">
    <location>
        <begin position="182"/>
        <end position="204"/>
    </location>
</feature>
<feature type="transmembrane region" description="Helical" evidence="2">
    <location>
        <begin position="248"/>
        <end position="270"/>
    </location>
</feature>
<evidence type="ECO:0000256" key="1">
    <source>
        <dbReference type="SAM" id="MobiDB-lite"/>
    </source>
</evidence>
<proteinExistence type="predicted"/>
<feature type="transmembrane region" description="Helical" evidence="2">
    <location>
        <begin position="101"/>
        <end position="119"/>
    </location>
</feature>
<feature type="transmembrane region" description="Helical" evidence="2">
    <location>
        <begin position="216"/>
        <end position="236"/>
    </location>
</feature>
<feature type="chain" id="PRO_5021756920" description="Type IV secretion system protein" evidence="3">
    <location>
        <begin position="21"/>
        <end position="365"/>
    </location>
</feature>
<keyword evidence="2" id="KW-0472">Membrane</keyword>
<evidence type="ECO:0000256" key="3">
    <source>
        <dbReference type="SAM" id="SignalP"/>
    </source>
</evidence>
<comment type="caution">
    <text evidence="4">The sequence shown here is derived from an EMBL/GenBank/DDBJ whole genome shotgun (WGS) entry which is preliminary data.</text>
</comment>
<evidence type="ECO:0008006" key="6">
    <source>
        <dbReference type="Google" id="ProtNLM"/>
    </source>
</evidence>
<organism evidence="4 5">
    <name type="scientific">Candidatus Acidulodesulfobacterium ferriphilum</name>
    <dbReference type="NCBI Taxonomy" id="2597223"/>
    <lineage>
        <taxon>Bacteria</taxon>
        <taxon>Deltaproteobacteria</taxon>
        <taxon>Candidatus Acidulodesulfobacterales</taxon>
        <taxon>Candidatus Acidulodesulfobacterium</taxon>
    </lineage>
</organism>
<dbReference type="EMBL" id="SGBD01000003">
    <property type="protein sequence ID" value="RZD14330.1"/>
    <property type="molecule type" value="Genomic_DNA"/>
</dbReference>
<name>A0A519BAL6_9DELT</name>
<feature type="signal peptide" evidence="3">
    <location>
        <begin position="1"/>
        <end position="20"/>
    </location>
</feature>
<sequence length="365" mass="39167">MKKLLILIILFISITAGVRAAYAQTATTAGNTTGQTNITITQYPQIGVTSTIPSTFGNLMNNNIMPLEKTILPFSFLVFLFAMAIRLYLGEEKGYMKEIFYMIFIMSILIMYNTIFLWLNSVCDGIAHAIMPANEVSLFLSSILNWNHPGISFLAFSLSGFAATAALTLASIAIWILEWLRYLLLSFMYLVGPITISLSMIPPLRPFLKAWIKDTIEIMCWFIVTAVLFQVFNTILSTGNTYPSLQNLSPLAVAGIYTFLVVLIILTPYLTSKLYQGGMGALGSIASYATISLITGGASAGLGAAGVSGGGLAGNLGAKLAGKGGTTAARHAAESGGGYSSAQIRAAAGRRTNKNPYNKRGNDEE</sequence>
<reference evidence="4 5" key="1">
    <citation type="submission" date="2019-01" db="EMBL/GenBank/DDBJ databases">
        <title>Insights into ecological role of a new deltaproteobacterial order Candidatus Sinidesulfobacterales (Sva0485) by metagenomics and metatranscriptomics.</title>
        <authorList>
            <person name="Tan S."/>
            <person name="Liu J."/>
            <person name="Fang Y."/>
            <person name="Hedlund B.P."/>
            <person name="Lian Z.H."/>
            <person name="Huang L.Y."/>
            <person name="Li J.T."/>
            <person name="Huang L.N."/>
            <person name="Li W.J."/>
            <person name="Jiang H.C."/>
            <person name="Dong H.L."/>
            <person name="Shu W.S."/>
        </authorList>
    </citation>
    <scope>NUCLEOTIDE SEQUENCE [LARGE SCALE GENOMIC DNA]</scope>
    <source>
        <strain evidence="4">AP3</strain>
    </source>
</reference>
<accession>A0A519BAL6</accession>
<feature type="transmembrane region" description="Helical" evidence="2">
    <location>
        <begin position="153"/>
        <end position="176"/>
    </location>
</feature>